<dbReference type="Pfam" id="PF08818">
    <property type="entry name" value="DUF1801"/>
    <property type="match status" value="1"/>
</dbReference>
<sequence length="140" mass="15595">MAEIAAARSTKKIAAADDELADYLKALKHPLKKEIEAVRLVILGVSPAISEGIKWNVPSFRTEKEWFATFNVRAQESVQLIFHLGAKKRSDLKAIKLSDPRGLVKWLGKDRAMVTLGAGRDVLANRKALEAIVRAWIKHL</sequence>
<evidence type="ECO:0000313" key="2">
    <source>
        <dbReference type="EMBL" id="ANP48122.1"/>
    </source>
</evidence>
<feature type="domain" description="YdhG-like" evidence="1">
    <location>
        <begin position="32"/>
        <end position="137"/>
    </location>
</feature>
<organism evidence="2 3">
    <name type="scientific">Candidatus Viadribacter manganicus</name>
    <dbReference type="NCBI Taxonomy" id="1759059"/>
    <lineage>
        <taxon>Bacteria</taxon>
        <taxon>Pseudomonadati</taxon>
        <taxon>Pseudomonadota</taxon>
        <taxon>Alphaproteobacteria</taxon>
        <taxon>Hyphomonadales</taxon>
        <taxon>Hyphomonadaceae</taxon>
        <taxon>Candidatus Viadribacter</taxon>
    </lineage>
</organism>
<dbReference type="Gene3D" id="3.90.1150.200">
    <property type="match status" value="1"/>
</dbReference>
<proteinExistence type="predicted"/>
<dbReference type="InParanoid" id="A0A1B1ANG4"/>
<dbReference type="AlphaFoldDB" id="A0A1B1ANG4"/>
<reference evidence="2 3" key="1">
    <citation type="submission" date="2015-11" db="EMBL/GenBank/DDBJ databases">
        <title>Whole-Genome Sequence of Candidatus Oderbacter manganicum from the National Park Lower Oder Valley, Germany.</title>
        <authorList>
            <person name="Braun B."/>
            <person name="Liere K."/>
            <person name="Szewzyk U."/>
        </authorList>
    </citation>
    <scope>NUCLEOTIDE SEQUENCE [LARGE SCALE GENOMIC DNA]</scope>
    <source>
        <strain evidence="2 3">OTSz_A_272</strain>
    </source>
</reference>
<keyword evidence="3" id="KW-1185">Reference proteome</keyword>
<dbReference type="KEGG" id="cbot:ATE48_16290"/>
<evidence type="ECO:0000313" key="3">
    <source>
        <dbReference type="Proteomes" id="UP000092498"/>
    </source>
</evidence>
<evidence type="ECO:0000259" key="1">
    <source>
        <dbReference type="Pfam" id="PF08818"/>
    </source>
</evidence>
<accession>A0A1B1ANG4</accession>
<dbReference type="InterPro" id="IPR014922">
    <property type="entry name" value="YdhG-like"/>
</dbReference>
<gene>
    <name evidence="2" type="ORF">ATE48_16290</name>
</gene>
<protein>
    <recommendedName>
        <fullName evidence="1">YdhG-like domain-containing protein</fullName>
    </recommendedName>
</protein>
<dbReference type="Proteomes" id="UP000092498">
    <property type="component" value="Chromosome"/>
</dbReference>
<dbReference type="EMBL" id="CP013244">
    <property type="protein sequence ID" value="ANP48122.1"/>
    <property type="molecule type" value="Genomic_DNA"/>
</dbReference>
<dbReference type="STRING" id="1759059.ATE48_16290"/>
<dbReference type="SUPFAM" id="SSF159888">
    <property type="entry name" value="YdhG-like"/>
    <property type="match status" value="1"/>
</dbReference>
<name>A0A1B1ANG4_9PROT</name>